<protein>
    <submittedName>
        <fullName evidence="2">Uncharacterized protein</fullName>
    </submittedName>
</protein>
<evidence type="ECO:0000256" key="1">
    <source>
        <dbReference type="PROSITE-ProRule" id="PRU00221"/>
    </source>
</evidence>
<dbReference type="SUPFAM" id="SSF50998">
    <property type="entry name" value="Quinoprotein alcohol dehydrogenase-like"/>
    <property type="match status" value="1"/>
</dbReference>
<dbReference type="Pfam" id="PF00400">
    <property type="entry name" value="WD40"/>
    <property type="match status" value="2"/>
</dbReference>
<dbReference type="AlphaFoldDB" id="A0A1J8PQI5"/>
<dbReference type="Gene3D" id="2.130.10.10">
    <property type="entry name" value="YVTN repeat-like/Quinoprotein amine dehydrogenase"/>
    <property type="match status" value="1"/>
</dbReference>
<feature type="repeat" description="WD" evidence="1">
    <location>
        <begin position="23"/>
        <end position="64"/>
    </location>
</feature>
<dbReference type="STRING" id="180088.A0A1J8PQI5"/>
<comment type="caution">
    <text evidence="2">The sequence shown here is derived from an EMBL/GenBank/DDBJ whole genome shotgun (WGS) entry which is preliminary data.</text>
</comment>
<keyword evidence="3" id="KW-1185">Reference proteome</keyword>
<keyword evidence="1" id="KW-0853">WD repeat</keyword>
<gene>
    <name evidence="2" type="ORF">AZE42_08531</name>
</gene>
<evidence type="ECO:0000313" key="2">
    <source>
        <dbReference type="EMBL" id="OJA10027.1"/>
    </source>
</evidence>
<accession>A0A1J8PQI5</accession>
<dbReference type="SMART" id="SM00320">
    <property type="entry name" value="WD40"/>
    <property type="match status" value="2"/>
</dbReference>
<dbReference type="InterPro" id="IPR001680">
    <property type="entry name" value="WD40_rpt"/>
</dbReference>
<dbReference type="InterPro" id="IPR015943">
    <property type="entry name" value="WD40/YVTN_repeat-like_dom_sf"/>
</dbReference>
<dbReference type="PROSITE" id="PS50082">
    <property type="entry name" value="WD_REPEATS_2"/>
    <property type="match status" value="1"/>
</dbReference>
<evidence type="ECO:0000313" key="3">
    <source>
        <dbReference type="Proteomes" id="UP000183567"/>
    </source>
</evidence>
<dbReference type="EMBL" id="LVVM01005649">
    <property type="protein sequence ID" value="OJA10027.1"/>
    <property type="molecule type" value="Genomic_DNA"/>
</dbReference>
<sequence length="131" mass="14074">MASTSRRPAPAANKTILAPVITLKGHEDDVQSISYFPEGKQMIGGSADKTVRRWDLQVGKEIEKAPKVCDYGVRTVAVSGDNRWVVTSGGDRLLGGLTAWEVEQGIVKTFHDHSRMGGSGSATSQFAKLDS</sequence>
<proteinExistence type="predicted"/>
<organism evidence="2 3">
    <name type="scientific">Rhizopogon vesiculosus</name>
    <dbReference type="NCBI Taxonomy" id="180088"/>
    <lineage>
        <taxon>Eukaryota</taxon>
        <taxon>Fungi</taxon>
        <taxon>Dikarya</taxon>
        <taxon>Basidiomycota</taxon>
        <taxon>Agaricomycotina</taxon>
        <taxon>Agaricomycetes</taxon>
        <taxon>Agaricomycetidae</taxon>
        <taxon>Boletales</taxon>
        <taxon>Suillineae</taxon>
        <taxon>Rhizopogonaceae</taxon>
        <taxon>Rhizopogon</taxon>
    </lineage>
</organism>
<dbReference type="PROSITE" id="PS50294">
    <property type="entry name" value="WD_REPEATS_REGION"/>
    <property type="match status" value="1"/>
</dbReference>
<dbReference type="OrthoDB" id="538223at2759"/>
<name>A0A1J8PQI5_9AGAM</name>
<reference evidence="2 3" key="1">
    <citation type="submission" date="2016-03" db="EMBL/GenBank/DDBJ databases">
        <title>Comparative genomics of the ectomycorrhizal sister species Rhizopogon vinicolor and Rhizopogon vesiculosus (Basidiomycota: Boletales) reveals a divergence of the mating type B locus.</title>
        <authorList>
            <person name="Mujic A.B."/>
            <person name="Kuo A."/>
            <person name="Tritt A."/>
            <person name="Lipzen A."/>
            <person name="Chen C."/>
            <person name="Johnson J."/>
            <person name="Sharma A."/>
            <person name="Barry K."/>
            <person name="Grigoriev I.V."/>
            <person name="Spatafora J.W."/>
        </authorList>
    </citation>
    <scope>NUCLEOTIDE SEQUENCE [LARGE SCALE GENOMIC DNA]</scope>
    <source>
        <strain evidence="2 3">AM-OR11-056</strain>
    </source>
</reference>
<dbReference type="InterPro" id="IPR011047">
    <property type="entry name" value="Quinoprotein_ADH-like_sf"/>
</dbReference>
<dbReference type="Proteomes" id="UP000183567">
    <property type="component" value="Unassembled WGS sequence"/>
</dbReference>